<dbReference type="AlphaFoldDB" id="A0A8J5JRM5"/>
<gene>
    <name evidence="1" type="ORF">Hamer_G026864</name>
</gene>
<dbReference type="InterPro" id="IPR013783">
    <property type="entry name" value="Ig-like_fold"/>
</dbReference>
<keyword evidence="2" id="KW-1185">Reference proteome</keyword>
<reference evidence="1" key="1">
    <citation type="journal article" date="2021" name="Sci. Adv.">
        <title>The American lobster genome reveals insights on longevity, neural, and immune adaptations.</title>
        <authorList>
            <person name="Polinski J.M."/>
            <person name="Zimin A.V."/>
            <person name="Clark K.F."/>
            <person name="Kohn A.B."/>
            <person name="Sadowski N."/>
            <person name="Timp W."/>
            <person name="Ptitsyn A."/>
            <person name="Khanna P."/>
            <person name="Romanova D.Y."/>
            <person name="Williams P."/>
            <person name="Greenwood S.J."/>
            <person name="Moroz L.L."/>
            <person name="Walt D.R."/>
            <person name="Bodnar A.G."/>
        </authorList>
    </citation>
    <scope>NUCLEOTIDE SEQUENCE</scope>
    <source>
        <strain evidence="1">GMGI-L3</strain>
    </source>
</reference>
<organism evidence="1 2">
    <name type="scientific">Homarus americanus</name>
    <name type="common">American lobster</name>
    <dbReference type="NCBI Taxonomy" id="6706"/>
    <lineage>
        <taxon>Eukaryota</taxon>
        <taxon>Metazoa</taxon>
        <taxon>Ecdysozoa</taxon>
        <taxon>Arthropoda</taxon>
        <taxon>Crustacea</taxon>
        <taxon>Multicrustacea</taxon>
        <taxon>Malacostraca</taxon>
        <taxon>Eumalacostraca</taxon>
        <taxon>Eucarida</taxon>
        <taxon>Decapoda</taxon>
        <taxon>Pleocyemata</taxon>
        <taxon>Astacidea</taxon>
        <taxon>Nephropoidea</taxon>
        <taxon>Nephropidae</taxon>
        <taxon>Homarus</taxon>
    </lineage>
</organism>
<accession>A0A8J5JRM5</accession>
<dbReference type="Gene3D" id="2.60.40.10">
    <property type="entry name" value="Immunoglobulins"/>
    <property type="match status" value="1"/>
</dbReference>
<dbReference type="InterPro" id="IPR036179">
    <property type="entry name" value="Ig-like_dom_sf"/>
</dbReference>
<dbReference type="Proteomes" id="UP000747542">
    <property type="component" value="Unassembled WGS sequence"/>
</dbReference>
<dbReference type="SUPFAM" id="SSF48726">
    <property type="entry name" value="Immunoglobulin"/>
    <property type="match status" value="1"/>
</dbReference>
<sequence>MDDGGAAVVNELQLGPLTRVSIVGVRVEEVTSVWAEEQAEVKCRVWGSRPPPTVVWWLGSVMLPPTHTK</sequence>
<protein>
    <submittedName>
        <fullName evidence="1">Putative sidestep-like</fullName>
    </submittedName>
</protein>
<evidence type="ECO:0000313" key="1">
    <source>
        <dbReference type="EMBL" id="KAG7162886.1"/>
    </source>
</evidence>
<name>A0A8J5JRM5_HOMAM</name>
<comment type="caution">
    <text evidence="1">The sequence shown here is derived from an EMBL/GenBank/DDBJ whole genome shotgun (WGS) entry which is preliminary data.</text>
</comment>
<dbReference type="EMBL" id="JAHLQT010026771">
    <property type="protein sequence ID" value="KAG7162886.1"/>
    <property type="molecule type" value="Genomic_DNA"/>
</dbReference>
<evidence type="ECO:0000313" key="2">
    <source>
        <dbReference type="Proteomes" id="UP000747542"/>
    </source>
</evidence>
<proteinExistence type="predicted"/>
<feature type="non-terminal residue" evidence="1">
    <location>
        <position position="1"/>
    </location>
</feature>